<feature type="domain" description="HAMP" evidence="14">
    <location>
        <begin position="304"/>
        <end position="356"/>
    </location>
</feature>
<dbReference type="KEGG" id="pnp:IJ22_34320"/>
<dbReference type="PRINTS" id="PR00344">
    <property type="entry name" value="BCTRLSENSOR"/>
</dbReference>
<dbReference type="Proteomes" id="UP000061660">
    <property type="component" value="Chromosome"/>
</dbReference>
<dbReference type="PROSITE" id="PS50885">
    <property type="entry name" value="HAMP"/>
    <property type="match status" value="1"/>
</dbReference>
<keyword evidence="9" id="KW-0067">ATP-binding</keyword>
<organism evidence="15 16">
    <name type="scientific">Paenibacillus naphthalenovorans</name>
    <dbReference type="NCBI Taxonomy" id="162209"/>
    <lineage>
        <taxon>Bacteria</taxon>
        <taxon>Bacillati</taxon>
        <taxon>Bacillota</taxon>
        <taxon>Bacilli</taxon>
        <taxon>Bacillales</taxon>
        <taxon>Paenibacillaceae</taxon>
        <taxon>Paenibacillus</taxon>
    </lineage>
</organism>
<keyword evidence="7" id="KW-0547">Nucleotide-binding</keyword>
<comment type="subcellular location">
    <subcellularLocation>
        <location evidence="2">Cell membrane</location>
        <topology evidence="2">Multi-pass membrane protein</topology>
    </subcellularLocation>
</comment>
<proteinExistence type="predicted"/>
<gene>
    <name evidence="15" type="ORF">IJ22_34320</name>
</gene>
<dbReference type="PANTHER" id="PTHR34220">
    <property type="entry name" value="SENSOR HISTIDINE KINASE YPDA"/>
    <property type="match status" value="1"/>
</dbReference>
<evidence type="ECO:0000256" key="10">
    <source>
        <dbReference type="ARBA" id="ARBA00023012"/>
    </source>
</evidence>
<dbReference type="OrthoDB" id="9776552at2"/>
<dbReference type="InterPro" id="IPR050640">
    <property type="entry name" value="Bact_2-comp_sensor_kinase"/>
</dbReference>
<dbReference type="InterPro" id="IPR036890">
    <property type="entry name" value="HATPase_C_sf"/>
</dbReference>
<evidence type="ECO:0000256" key="12">
    <source>
        <dbReference type="SAM" id="Phobius"/>
    </source>
</evidence>
<dbReference type="STRING" id="162209.IJ22_34320"/>
<sequence precursor="true">MRWTFHLKIRARLVLSFLVLAVVPLTIVNIFAYHKFESSIERQTTASAQASLQQISSNVDTYMLDLISIAKVIVLDRSIVQWLQKPQDTGASSSVDQLQKRYKEELDIRYFLNAQKGSRPYIRGIYLLSADADRKIKVRSGTDTDLLPDRLADQPWWPEVLQSKPGVFVAPHTANYYKLRMQGPKSINLFYPIPSQGANHEWVFVHMSADVLLGEFETGIGYAGQKVGLIDLAGKAVLGHEDVLNPTSDELAIRRVSPVTGWTIAASIPYEQLFSSSREARGVTLTITAAAGLLGLLLALAFSKHVLKPLRLLRNAIRNTKTGSFQNRVQVLGNDEIGELSSSYNEMLDTICALLNRVKEEEGAKKDAELKALQYQINPHFLYNTLNSVQWLAVMHGVPQIKELLAALIKLLQSSLGKKGPFVTLTEELEDLHNYILIQQYRFGQGLAVDYQIDPEAGRCIVPRLILQPLVENSIFHGLEDGTGHIWIEAKMSGTTLLLSVTDDGIGMTPEEVEQLLHSESDFAGKFSGIGIPNVAEKIKRLYGSPYGISIMSEVGQGTKVLLSLPIREG</sequence>
<dbReference type="GO" id="GO:0005886">
    <property type="term" value="C:plasma membrane"/>
    <property type="evidence" value="ECO:0007669"/>
    <property type="project" value="UniProtKB-SubCell"/>
</dbReference>
<evidence type="ECO:0000256" key="9">
    <source>
        <dbReference type="ARBA" id="ARBA00022840"/>
    </source>
</evidence>
<dbReference type="InterPro" id="IPR003660">
    <property type="entry name" value="HAMP_dom"/>
</dbReference>
<evidence type="ECO:0000256" key="8">
    <source>
        <dbReference type="ARBA" id="ARBA00022777"/>
    </source>
</evidence>
<dbReference type="SUPFAM" id="SSF158472">
    <property type="entry name" value="HAMP domain-like"/>
    <property type="match status" value="1"/>
</dbReference>
<keyword evidence="8 15" id="KW-0418">Kinase</keyword>
<keyword evidence="5" id="KW-0597">Phosphoprotein</keyword>
<dbReference type="EC" id="2.7.13.3" evidence="3"/>
<evidence type="ECO:0000313" key="16">
    <source>
        <dbReference type="Proteomes" id="UP000061660"/>
    </source>
</evidence>
<reference evidence="16" key="1">
    <citation type="submission" date="2015-12" db="EMBL/GenBank/DDBJ databases">
        <title>Complete genome sequences of two moderately thermophilic Paenibacillus species.</title>
        <authorList>
            <person name="Butler R.III."/>
            <person name="Wang J."/>
            <person name="Stark B.C."/>
            <person name="Pombert J.-F."/>
        </authorList>
    </citation>
    <scope>NUCLEOTIDE SEQUENCE [LARGE SCALE GENOMIC DNA]</scope>
    <source>
        <strain evidence="16">32O-Y</strain>
    </source>
</reference>
<keyword evidence="6" id="KW-0808">Transferase</keyword>
<evidence type="ECO:0000256" key="6">
    <source>
        <dbReference type="ARBA" id="ARBA00022679"/>
    </source>
</evidence>
<dbReference type="PROSITE" id="PS50109">
    <property type="entry name" value="HIS_KIN"/>
    <property type="match status" value="1"/>
</dbReference>
<dbReference type="InterPro" id="IPR005467">
    <property type="entry name" value="His_kinase_dom"/>
</dbReference>
<evidence type="ECO:0000259" key="14">
    <source>
        <dbReference type="PROSITE" id="PS50885"/>
    </source>
</evidence>
<evidence type="ECO:0000256" key="5">
    <source>
        <dbReference type="ARBA" id="ARBA00022553"/>
    </source>
</evidence>
<dbReference type="Pfam" id="PF06580">
    <property type="entry name" value="His_kinase"/>
    <property type="match status" value="1"/>
</dbReference>
<dbReference type="RefSeq" id="WP_062409636.1">
    <property type="nucleotide sequence ID" value="NZ_CP013652.1"/>
</dbReference>
<dbReference type="PANTHER" id="PTHR34220:SF7">
    <property type="entry name" value="SENSOR HISTIDINE KINASE YPDA"/>
    <property type="match status" value="1"/>
</dbReference>
<dbReference type="Pfam" id="PF00672">
    <property type="entry name" value="HAMP"/>
    <property type="match status" value="1"/>
</dbReference>
<dbReference type="GO" id="GO:0005524">
    <property type="term" value="F:ATP binding"/>
    <property type="evidence" value="ECO:0007669"/>
    <property type="project" value="UniProtKB-KW"/>
</dbReference>
<dbReference type="InterPro" id="IPR010559">
    <property type="entry name" value="Sig_transdc_His_kin_internal"/>
</dbReference>
<dbReference type="SMART" id="SM00304">
    <property type="entry name" value="HAMP"/>
    <property type="match status" value="1"/>
</dbReference>
<comment type="catalytic activity">
    <reaction evidence="1">
        <text>ATP + protein L-histidine = ADP + protein N-phospho-L-histidine.</text>
        <dbReference type="EC" id="2.7.13.3"/>
    </reaction>
</comment>
<dbReference type="Gene3D" id="6.10.340.10">
    <property type="match status" value="1"/>
</dbReference>
<keyword evidence="12" id="KW-0812">Transmembrane</keyword>
<keyword evidence="16" id="KW-1185">Reference proteome</keyword>
<dbReference type="SMART" id="SM00387">
    <property type="entry name" value="HATPase_c"/>
    <property type="match status" value="1"/>
</dbReference>
<dbReference type="AlphaFoldDB" id="A0A0U2UP72"/>
<evidence type="ECO:0000256" key="7">
    <source>
        <dbReference type="ARBA" id="ARBA00022741"/>
    </source>
</evidence>
<evidence type="ECO:0000256" key="3">
    <source>
        <dbReference type="ARBA" id="ARBA00012438"/>
    </source>
</evidence>
<dbReference type="SUPFAM" id="SSF55874">
    <property type="entry name" value="ATPase domain of HSP90 chaperone/DNA topoisomerase II/histidine kinase"/>
    <property type="match status" value="1"/>
</dbReference>
<evidence type="ECO:0000313" key="15">
    <source>
        <dbReference type="EMBL" id="ALS23793.1"/>
    </source>
</evidence>
<name>A0A0U2UP72_9BACL</name>
<dbReference type="InterPro" id="IPR003594">
    <property type="entry name" value="HATPase_dom"/>
</dbReference>
<accession>A0A0U2UP72</accession>
<dbReference type="EMBL" id="CP013652">
    <property type="protein sequence ID" value="ALS23793.1"/>
    <property type="molecule type" value="Genomic_DNA"/>
</dbReference>
<feature type="domain" description="Histidine kinase" evidence="13">
    <location>
        <begin position="466"/>
        <end position="569"/>
    </location>
</feature>
<evidence type="ECO:0000256" key="1">
    <source>
        <dbReference type="ARBA" id="ARBA00000085"/>
    </source>
</evidence>
<feature type="transmembrane region" description="Helical" evidence="12">
    <location>
        <begin position="12"/>
        <end position="33"/>
    </location>
</feature>
<keyword evidence="12" id="KW-1133">Transmembrane helix</keyword>
<dbReference type="InterPro" id="IPR004358">
    <property type="entry name" value="Sig_transdc_His_kin-like_C"/>
</dbReference>
<keyword evidence="10" id="KW-0902">Two-component regulatory system</keyword>
<evidence type="ECO:0000256" key="4">
    <source>
        <dbReference type="ARBA" id="ARBA00022475"/>
    </source>
</evidence>
<dbReference type="CDD" id="cd06225">
    <property type="entry name" value="HAMP"/>
    <property type="match status" value="1"/>
</dbReference>
<dbReference type="Pfam" id="PF02518">
    <property type="entry name" value="HATPase_c"/>
    <property type="match status" value="1"/>
</dbReference>
<keyword evidence="4" id="KW-1003">Cell membrane</keyword>
<reference evidence="15 16" key="2">
    <citation type="journal article" date="2016" name="Genome Announc.">
        <title>Complete Genome Sequences of Two Interactive Moderate Thermophiles, Paenibacillus napthalenovorans 32O-Y and Paenibacillus sp. 32O-W.</title>
        <authorList>
            <person name="Butler R.R.III."/>
            <person name="Wang J."/>
            <person name="Stark B.C."/>
            <person name="Pombert J.F."/>
        </authorList>
    </citation>
    <scope>NUCLEOTIDE SEQUENCE [LARGE SCALE GENOMIC DNA]</scope>
    <source>
        <strain evidence="15 16">32O-Y</strain>
    </source>
</reference>
<evidence type="ECO:0000259" key="13">
    <source>
        <dbReference type="PROSITE" id="PS50109"/>
    </source>
</evidence>
<evidence type="ECO:0000256" key="2">
    <source>
        <dbReference type="ARBA" id="ARBA00004651"/>
    </source>
</evidence>
<dbReference type="Gene3D" id="3.30.565.10">
    <property type="entry name" value="Histidine kinase-like ATPase, C-terminal domain"/>
    <property type="match status" value="1"/>
</dbReference>
<evidence type="ECO:0000256" key="11">
    <source>
        <dbReference type="ARBA" id="ARBA00023136"/>
    </source>
</evidence>
<protein>
    <recommendedName>
        <fullName evidence="3">histidine kinase</fullName>
        <ecNumber evidence="3">2.7.13.3</ecNumber>
    </recommendedName>
</protein>
<keyword evidence="11 12" id="KW-0472">Membrane</keyword>
<dbReference type="PATRIC" id="fig|162209.4.peg.3671"/>
<dbReference type="GO" id="GO:0000155">
    <property type="term" value="F:phosphorelay sensor kinase activity"/>
    <property type="evidence" value="ECO:0007669"/>
    <property type="project" value="InterPro"/>
</dbReference>